<dbReference type="EMBL" id="CP009285">
    <property type="protein sequence ID" value="AIQ58269.1"/>
    <property type="molecule type" value="Genomic_DNA"/>
</dbReference>
<gene>
    <name evidence="2" type="ORF">PBOR_16000</name>
</gene>
<dbReference type="SMART" id="SM00506">
    <property type="entry name" value="A1pp"/>
    <property type="match status" value="1"/>
</dbReference>
<evidence type="ECO:0000259" key="1">
    <source>
        <dbReference type="PROSITE" id="PS51154"/>
    </source>
</evidence>
<dbReference type="Gene3D" id="3.40.220.10">
    <property type="entry name" value="Leucine Aminopeptidase, subunit E, domain 1"/>
    <property type="match status" value="1"/>
</dbReference>
<dbReference type="InterPro" id="IPR043472">
    <property type="entry name" value="Macro_dom-like"/>
</dbReference>
<organism evidence="2 3">
    <name type="scientific">Paenibacillus borealis</name>
    <dbReference type="NCBI Taxonomy" id="160799"/>
    <lineage>
        <taxon>Bacteria</taxon>
        <taxon>Bacillati</taxon>
        <taxon>Bacillota</taxon>
        <taxon>Bacilli</taxon>
        <taxon>Bacillales</taxon>
        <taxon>Paenibacillaceae</taxon>
        <taxon>Paenibacillus</taxon>
    </lineage>
</organism>
<name>A0A089MP35_PAEBO</name>
<protein>
    <recommendedName>
        <fullName evidence="1">Macro domain-containing protein</fullName>
    </recommendedName>
</protein>
<dbReference type="Proteomes" id="UP000029518">
    <property type="component" value="Chromosome"/>
</dbReference>
<dbReference type="PANTHER" id="PTHR11106">
    <property type="entry name" value="GANGLIOSIDE INDUCED DIFFERENTIATION ASSOCIATED PROTEIN 2-RELATED"/>
    <property type="match status" value="1"/>
</dbReference>
<accession>A0A089MP35</accession>
<dbReference type="Pfam" id="PF01661">
    <property type="entry name" value="Macro"/>
    <property type="match status" value="1"/>
</dbReference>
<dbReference type="RefSeq" id="WP_042213038.1">
    <property type="nucleotide sequence ID" value="NZ_CP009285.1"/>
</dbReference>
<dbReference type="SUPFAM" id="SSF52949">
    <property type="entry name" value="Macro domain-like"/>
    <property type="match status" value="1"/>
</dbReference>
<feature type="domain" description="Macro" evidence="1">
    <location>
        <begin position="1"/>
        <end position="184"/>
    </location>
</feature>
<dbReference type="AlphaFoldDB" id="A0A089MP35"/>
<proteinExistence type="predicted"/>
<dbReference type="KEGG" id="pbd:PBOR_16000"/>
<evidence type="ECO:0000313" key="3">
    <source>
        <dbReference type="Proteomes" id="UP000029518"/>
    </source>
</evidence>
<keyword evidence="3" id="KW-1185">Reference proteome</keyword>
<sequence length="184" mass="19600">MQITVNNVVISVSEGNITVWQGEMIVNASNSGLYGGGGVDGAIHRAGGPRIAEECAVIRQKQGGILPGEAALTTAGLLPFRGVIHTVGPIWKGGSAGETAILSKCYLSSLDLACSHGARSVAFPNISTGVYNFPKDLACRTALDSVITYVRERKSAELPLQRIEFICFEHDNAELYEAMLKDYS</sequence>
<dbReference type="PANTHER" id="PTHR11106:SF27">
    <property type="entry name" value="MACRO DOMAIN-CONTAINING PROTEIN"/>
    <property type="match status" value="1"/>
</dbReference>
<reference evidence="2" key="1">
    <citation type="submission" date="2014-08" db="EMBL/GenBank/DDBJ databases">
        <title>Comparative genomics of the Paenibacillus odorifer group.</title>
        <authorList>
            <person name="den Bakker H.C."/>
            <person name="Tsai Y.-C.Y.-C."/>
            <person name="Martin N."/>
            <person name="Korlach J."/>
            <person name="Wiedmann M."/>
        </authorList>
    </citation>
    <scope>NUCLEOTIDE SEQUENCE [LARGE SCALE GENOMIC DNA]</scope>
    <source>
        <strain evidence="2">DSM 13188</strain>
    </source>
</reference>
<dbReference type="OrthoDB" id="6194521at2"/>
<dbReference type="InterPro" id="IPR002589">
    <property type="entry name" value="Macro_dom"/>
</dbReference>
<evidence type="ECO:0000313" key="2">
    <source>
        <dbReference type="EMBL" id="AIQ58269.1"/>
    </source>
</evidence>
<dbReference type="HOGENOM" id="CLU_046550_5_1_9"/>
<dbReference type="PROSITE" id="PS51154">
    <property type="entry name" value="MACRO"/>
    <property type="match status" value="1"/>
</dbReference>